<protein>
    <submittedName>
        <fullName evidence="1">Uncharacterized protein</fullName>
    </submittedName>
</protein>
<evidence type="ECO:0000313" key="1">
    <source>
        <dbReference type="EMBL" id="DAF94251.1"/>
    </source>
</evidence>
<dbReference type="EMBL" id="BK016090">
    <property type="protein sequence ID" value="DAF94160.1"/>
    <property type="molecule type" value="Genomic_DNA"/>
</dbReference>
<proteinExistence type="predicted"/>
<sequence length="356" mass="36788">MALLFSEGWDAYTTTSDVTGSGKYKVFRTSNNGGPQLLSSSGKYGGKAISSISVGYASAVRCDVNIASGATFYIGGWWKCGLSGGKDSDFGYGGLVNIGLASNGAQILDFDGNYLTLRNGTYTSTTPLATGTTYLGDGYHWIEASIQINGASTKVTAYVDSILQFTGTYNYAQAAQAITQLYVSTGKQAANGAASYLDDFIIWDGSGTSFNTFPIGPRRIGLMNPNAAGDSTQFTPSTVSASNYSMVSLGVQSWAATTNVSDAGTGNSDLYKMSALQYTPATTIDAVTVYVQATNPAADAAHSVTAKLKSAGTVATSAPQTLVASNVLYSSVFPRDGAGNAWTLANLNAAQAGIGD</sequence>
<name>A0A8S5UIJ5_9CAUD</name>
<organism evidence="1">
    <name type="scientific">Myoviridae sp. ctu2j3</name>
    <dbReference type="NCBI Taxonomy" id="2825197"/>
    <lineage>
        <taxon>Viruses</taxon>
        <taxon>Duplodnaviria</taxon>
        <taxon>Heunggongvirae</taxon>
        <taxon>Uroviricota</taxon>
        <taxon>Caudoviricetes</taxon>
    </lineage>
</organism>
<accession>A0A8S5UIJ5</accession>
<reference evidence="1" key="1">
    <citation type="journal article" date="2021" name="Proc. Natl. Acad. Sci. U.S.A.">
        <title>A Catalog of Tens of Thousands of Viruses from Human Metagenomes Reveals Hidden Associations with Chronic Diseases.</title>
        <authorList>
            <person name="Tisza M.J."/>
            <person name="Buck C.B."/>
        </authorList>
    </citation>
    <scope>NUCLEOTIDE SEQUENCE</scope>
    <source>
        <strain evidence="1">Ctu2j3</strain>
    </source>
</reference>
<dbReference type="EMBL" id="BK016090">
    <property type="protein sequence ID" value="DAF94251.1"/>
    <property type="molecule type" value="Genomic_DNA"/>
</dbReference>